<keyword evidence="2" id="KW-1185">Reference proteome</keyword>
<protein>
    <submittedName>
        <fullName evidence="1">Uncharacterized protein</fullName>
    </submittedName>
</protein>
<comment type="caution">
    <text evidence="1">The sequence shown here is derived from an EMBL/GenBank/DDBJ whole genome shotgun (WGS) entry which is preliminary data.</text>
</comment>
<accession>A0A498NQQ4</accession>
<name>A0A498NQQ4_LABRO</name>
<reference evidence="1 2" key="1">
    <citation type="submission" date="2018-03" db="EMBL/GenBank/DDBJ databases">
        <title>Draft genome sequence of Rohu Carp (Labeo rohita).</title>
        <authorList>
            <person name="Das P."/>
            <person name="Kushwaha B."/>
            <person name="Joshi C.G."/>
            <person name="Kumar D."/>
            <person name="Nagpure N.S."/>
            <person name="Sahoo L."/>
            <person name="Das S.P."/>
            <person name="Bit A."/>
            <person name="Patnaik S."/>
            <person name="Meher P.K."/>
            <person name="Jayasankar P."/>
            <person name="Koringa P.G."/>
            <person name="Patel N.V."/>
            <person name="Hinsu A.T."/>
            <person name="Kumar R."/>
            <person name="Pandey M."/>
            <person name="Agarwal S."/>
            <person name="Srivastava S."/>
            <person name="Singh M."/>
            <person name="Iquebal M.A."/>
            <person name="Jaiswal S."/>
            <person name="Angadi U.B."/>
            <person name="Kumar N."/>
            <person name="Raza M."/>
            <person name="Shah T.M."/>
            <person name="Rai A."/>
            <person name="Jena J.K."/>
        </authorList>
    </citation>
    <scope>NUCLEOTIDE SEQUENCE [LARGE SCALE GENOMIC DNA]</scope>
    <source>
        <strain evidence="1">DASCIFA01</strain>
        <tissue evidence="1">Testis</tissue>
    </source>
</reference>
<sequence>MKVGAVFVHMCYVSPRGSTAVITAKMVWLYQCEGACCVGPCTGAEDLWDWWSRCRLEAAPDQHVEFGVGASPI</sequence>
<proteinExistence type="predicted"/>
<dbReference type="AlphaFoldDB" id="A0A498NQQ4"/>
<dbReference type="EMBL" id="QBIY01011237">
    <property type="protein sequence ID" value="RXN33877.1"/>
    <property type="molecule type" value="Genomic_DNA"/>
</dbReference>
<evidence type="ECO:0000313" key="1">
    <source>
        <dbReference type="EMBL" id="RXN33877.1"/>
    </source>
</evidence>
<gene>
    <name evidence="1" type="ORF">ROHU_015316</name>
</gene>
<organism evidence="1 2">
    <name type="scientific">Labeo rohita</name>
    <name type="common">Indian major carp</name>
    <name type="synonym">Cyprinus rohita</name>
    <dbReference type="NCBI Taxonomy" id="84645"/>
    <lineage>
        <taxon>Eukaryota</taxon>
        <taxon>Metazoa</taxon>
        <taxon>Chordata</taxon>
        <taxon>Craniata</taxon>
        <taxon>Vertebrata</taxon>
        <taxon>Euteleostomi</taxon>
        <taxon>Actinopterygii</taxon>
        <taxon>Neopterygii</taxon>
        <taxon>Teleostei</taxon>
        <taxon>Ostariophysi</taxon>
        <taxon>Cypriniformes</taxon>
        <taxon>Cyprinidae</taxon>
        <taxon>Labeoninae</taxon>
        <taxon>Labeonini</taxon>
        <taxon>Labeo</taxon>
    </lineage>
</organism>
<dbReference type="Proteomes" id="UP000290572">
    <property type="component" value="Unassembled WGS sequence"/>
</dbReference>
<evidence type="ECO:0000313" key="2">
    <source>
        <dbReference type="Proteomes" id="UP000290572"/>
    </source>
</evidence>